<protein>
    <submittedName>
        <fullName evidence="2">Uncharacterized protein</fullName>
    </submittedName>
</protein>
<evidence type="ECO:0000256" key="1">
    <source>
        <dbReference type="SAM" id="MobiDB-lite"/>
    </source>
</evidence>
<dbReference type="EMBL" id="HBJA01107672">
    <property type="protein sequence ID" value="CAE0825960.1"/>
    <property type="molecule type" value="Transcribed_RNA"/>
</dbReference>
<accession>A0A7S4LFK5</accession>
<sequence>MAEHDDRDLQDNNYLDDEDGNVAPGNTIEELYTAVCAERDALQRHASQLERELAKVTKRLHAEHEELLAENERLKKQALDQASQSAAAGAATAPSDECPED</sequence>
<reference evidence="2" key="1">
    <citation type="submission" date="2021-01" db="EMBL/GenBank/DDBJ databases">
        <authorList>
            <person name="Corre E."/>
            <person name="Pelletier E."/>
            <person name="Niang G."/>
            <person name="Scheremetjew M."/>
            <person name="Finn R."/>
            <person name="Kale V."/>
            <person name="Holt S."/>
            <person name="Cochrane G."/>
            <person name="Meng A."/>
            <person name="Brown T."/>
            <person name="Cohen L."/>
        </authorList>
    </citation>
    <scope>NUCLEOTIDE SEQUENCE</scope>
    <source>
        <strain evidence="2">CCMP1594</strain>
    </source>
</reference>
<dbReference type="AlphaFoldDB" id="A0A7S4LFK5"/>
<gene>
    <name evidence="2" type="ORF">EGYM00163_LOCUS37212</name>
</gene>
<proteinExistence type="predicted"/>
<feature type="compositionally biased region" description="Basic and acidic residues" evidence="1">
    <location>
        <begin position="1"/>
        <end position="10"/>
    </location>
</feature>
<feature type="region of interest" description="Disordered" evidence="1">
    <location>
        <begin position="1"/>
        <end position="26"/>
    </location>
</feature>
<name>A0A7S4LFK5_9EUGL</name>
<organism evidence="2">
    <name type="scientific">Eutreptiella gymnastica</name>
    <dbReference type="NCBI Taxonomy" id="73025"/>
    <lineage>
        <taxon>Eukaryota</taxon>
        <taxon>Discoba</taxon>
        <taxon>Euglenozoa</taxon>
        <taxon>Euglenida</taxon>
        <taxon>Spirocuta</taxon>
        <taxon>Euglenophyceae</taxon>
        <taxon>Eutreptiales</taxon>
        <taxon>Eutreptiaceae</taxon>
        <taxon>Eutreptiella</taxon>
    </lineage>
</organism>
<evidence type="ECO:0000313" key="2">
    <source>
        <dbReference type="EMBL" id="CAE0825960.1"/>
    </source>
</evidence>
<feature type="region of interest" description="Disordered" evidence="1">
    <location>
        <begin position="71"/>
        <end position="101"/>
    </location>
</feature>
<feature type="compositionally biased region" description="Low complexity" evidence="1">
    <location>
        <begin position="79"/>
        <end position="95"/>
    </location>
</feature>